<protein>
    <submittedName>
        <fullName evidence="4">Maltose-binding periplasmic protein</fullName>
    </submittedName>
</protein>
<dbReference type="PANTHER" id="PTHR30061:SF50">
    <property type="entry name" value="MALTOSE_MALTODEXTRIN-BINDING PERIPLASMIC PROTEIN"/>
    <property type="match status" value="1"/>
</dbReference>
<dbReference type="EMBL" id="FYAK01000011">
    <property type="protein sequence ID" value="SMY38128.1"/>
    <property type="molecule type" value="Genomic_DNA"/>
</dbReference>
<evidence type="ECO:0000256" key="3">
    <source>
        <dbReference type="ARBA" id="ARBA00022729"/>
    </source>
</evidence>
<dbReference type="Gene3D" id="3.40.190.10">
    <property type="entry name" value="Periplasmic binding protein-like II"/>
    <property type="match status" value="2"/>
</dbReference>
<dbReference type="InterPro" id="IPR006059">
    <property type="entry name" value="SBP"/>
</dbReference>
<gene>
    <name evidence="4" type="primary">malE</name>
    <name evidence="4" type="ORF">PMAL9190_03361</name>
</gene>
<evidence type="ECO:0000313" key="4">
    <source>
        <dbReference type="EMBL" id="SMY38128.1"/>
    </source>
</evidence>
<dbReference type="Pfam" id="PF13416">
    <property type="entry name" value="SBP_bac_8"/>
    <property type="match status" value="1"/>
</dbReference>
<evidence type="ECO:0000256" key="2">
    <source>
        <dbReference type="ARBA" id="ARBA00022448"/>
    </source>
</evidence>
<name>A0A1Y6MQQ7_9GAMM</name>
<evidence type="ECO:0000256" key="1">
    <source>
        <dbReference type="ARBA" id="ARBA00008520"/>
    </source>
</evidence>
<dbReference type="SUPFAM" id="SSF53850">
    <property type="entry name" value="Periplasmic binding protein-like II"/>
    <property type="match status" value="1"/>
</dbReference>
<accession>A0A1Y6MQQ7</accession>
<comment type="similarity">
    <text evidence="1">Belongs to the bacterial solute-binding protein 1 family.</text>
</comment>
<dbReference type="Proteomes" id="UP000195963">
    <property type="component" value="Unassembled WGS sequence"/>
</dbReference>
<dbReference type="GO" id="GO:1901982">
    <property type="term" value="F:maltose binding"/>
    <property type="evidence" value="ECO:0007669"/>
    <property type="project" value="TreeGrafter"/>
</dbReference>
<organism evidence="4 5">
    <name type="scientific">Photobacterium malacitanum</name>
    <dbReference type="NCBI Taxonomy" id="2204294"/>
    <lineage>
        <taxon>Bacteria</taxon>
        <taxon>Pseudomonadati</taxon>
        <taxon>Pseudomonadota</taxon>
        <taxon>Gammaproteobacteria</taxon>
        <taxon>Vibrionales</taxon>
        <taxon>Vibrionaceae</taxon>
        <taxon>Photobacterium</taxon>
    </lineage>
</organism>
<keyword evidence="3" id="KW-0732">Signal</keyword>
<dbReference type="GO" id="GO:0055052">
    <property type="term" value="C:ATP-binding cassette (ABC) transporter complex, substrate-binding subunit-containing"/>
    <property type="evidence" value="ECO:0007669"/>
    <property type="project" value="TreeGrafter"/>
</dbReference>
<keyword evidence="2" id="KW-0813">Transport</keyword>
<sequence length="410" mass="47369">MSYKIFWGFIKIMFNNLLNNIHFSFLFFILLFSQSVQASETLTIWSSHQNHEFLAAMSNKFQEKHDAKISIVQLDPSEIKAEIILSAQDNVFPDLVVIPSDFLGLHKMMNLWPIPDDWYKEKLNQMVRSTVKSKSKCWGVPLIQGNFLLLYYNKKYVSHPATDFDDILLQKKTFLAKNIMPMGWNYNDMYYLMPFLSAFNGKPIEDGKITLNTPAMINALKYYRFLAQQNIVNPECDYRCSQDDFVEGKSAYAINGDWAYRDLKNVLGDDLGVAVLPKIHGHRMHPMSSTFVLAIPNYERHSKQKQQLIKAFSEFVQQPSSQQLVYEKTDLLPVSMAYYKQLKQNASGDHKILFRQMALTTPMSSSLNMSIAWQAMAIGFQRYQAGATAEYSAQHMQKMAIEQMNQLDEN</sequence>
<dbReference type="PANTHER" id="PTHR30061">
    <property type="entry name" value="MALTOSE-BINDING PERIPLASMIC PROTEIN"/>
    <property type="match status" value="1"/>
</dbReference>
<keyword evidence="5" id="KW-1185">Reference proteome</keyword>
<evidence type="ECO:0000313" key="5">
    <source>
        <dbReference type="Proteomes" id="UP000195963"/>
    </source>
</evidence>
<dbReference type="GO" id="GO:0042956">
    <property type="term" value="P:maltodextrin transmembrane transport"/>
    <property type="evidence" value="ECO:0007669"/>
    <property type="project" value="TreeGrafter"/>
</dbReference>
<reference evidence="5" key="1">
    <citation type="submission" date="2017-06" db="EMBL/GenBank/DDBJ databases">
        <authorList>
            <person name="Rodrigo-Torres L."/>
            <person name="Arahal R.D."/>
            <person name="Lucena T."/>
        </authorList>
    </citation>
    <scope>NUCLEOTIDE SEQUENCE [LARGE SCALE GENOMIC DNA]</scope>
    <source>
        <strain evidence="5">CECT 9190</strain>
    </source>
</reference>
<proteinExistence type="inferred from homology"/>
<dbReference type="GO" id="GO:0015768">
    <property type="term" value="P:maltose transport"/>
    <property type="evidence" value="ECO:0007669"/>
    <property type="project" value="TreeGrafter"/>
</dbReference>
<dbReference type="AlphaFoldDB" id="A0A1Y6MQQ7"/>